<evidence type="ECO:0000313" key="3">
    <source>
        <dbReference type="Proteomes" id="UP001347796"/>
    </source>
</evidence>
<dbReference type="Pfam" id="PF26585">
    <property type="entry name" value="STX17_N"/>
    <property type="match status" value="1"/>
</dbReference>
<name>A0AAN8GGD3_PATCE</name>
<feature type="domain" description="STX17-like N-terminal" evidence="1">
    <location>
        <begin position="39"/>
        <end position="129"/>
    </location>
</feature>
<keyword evidence="3" id="KW-1185">Reference proteome</keyword>
<proteinExistence type="predicted"/>
<dbReference type="Gene3D" id="1.20.5.110">
    <property type="match status" value="1"/>
</dbReference>
<gene>
    <name evidence="2" type="ORF">SNE40_022684</name>
</gene>
<dbReference type="Proteomes" id="UP001347796">
    <property type="component" value="Unassembled WGS sequence"/>
</dbReference>
<dbReference type="AlphaFoldDB" id="A0AAN8GGD3"/>
<reference evidence="2 3" key="1">
    <citation type="submission" date="2024-01" db="EMBL/GenBank/DDBJ databases">
        <title>The genome of the rayed Mediterranean limpet Patella caerulea (Linnaeus, 1758).</title>
        <authorList>
            <person name="Anh-Thu Weber A."/>
            <person name="Halstead-Nussloch G."/>
        </authorList>
    </citation>
    <scope>NUCLEOTIDE SEQUENCE [LARGE SCALE GENOMIC DNA]</scope>
    <source>
        <strain evidence="2">AATW-2023a</strain>
        <tissue evidence="2">Whole specimen</tissue>
    </source>
</reference>
<accession>A0AAN8GGD3</accession>
<evidence type="ECO:0000313" key="2">
    <source>
        <dbReference type="EMBL" id="KAK6165854.1"/>
    </source>
</evidence>
<sequence>MTFEAGPFNRNNSIHVHGVTDVKAMTSFERQSSYGAARSVKKFGNLTEMNLELLNRHRNNIERLSNQQKWTLLNKEQINASSTVQQVKVNIIELEKVRSLINDKDLHKFDAFTEEVKLKAIKTVEDFILLGRSTSPKEAPVATEMSSSSSNQHGISYTPADNIHRLNDSTDAQLILTMVQSNPASVNPETSASWERLHEALGDLFKTIQLYSPIVQGQEGKFDTIEDEIETAHADVQQNTGSLGKAAKYKAAIFPVVGAVMGGLIGGPLGAVAGLKLGGAAAVSGGVVGYVGSQYLQQKEDEEAVVELNNLNVTRSMPMGEFSSASVKSTS</sequence>
<dbReference type="EMBL" id="JAZGQO010000021">
    <property type="protein sequence ID" value="KAK6165854.1"/>
    <property type="molecule type" value="Genomic_DNA"/>
</dbReference>
<comment type="caution">
    <text evidence="2">The sequence shown here is derived from an EMBL/GenBank/DDBJ whole genome shotgun (WGS) entry which is preliminary data.</text>
</comment>
<organism evidence="2 3">
    <name type="scientific">Patella caerulea</name>
    <name type="common">Rayed Mediterranean limpet</name>
    <dbReference type="NCBI Taxonomy" id="87958"/>
    <lineage>
        <taxon>Eukaryota</taxon>
        <taxon>Metazoa</taxon>
        <taxon>Spiralia</taxon>
        <taxon>Lophotrochozoa</taxon>
        <taxon>Mollusca</taxon>
        <taxon>Gastropoda</taxon>
        <taxon>Patellogastropoda</taxon>
        <taxon>Patelloidea</taxon>
        <taxon>Patellidae</taxon>
        <taxon>Patella</taxon>
    </lineage>
</organism>
<protein>
    <recommendedName>
        <fullName evidence="1">STX17-like N-terminal domain-containing protein</fullName>
    </recommendedName>
</protein>
<dbReference type="InterPro" id="IPR059001">
    <property type="entry name" value="STX17_N"/>
</dbReference>
<evidence type="ECO:0000259" key="1">
    <source>
        <dbReference type="Pfam" id="PF26585"/>
    </source>
</evidence>